<protein>
    <submittedName>
        <fullName evidence="3">Uncharacterized protein</fullName>
    </submittedName>
</protein>
<dbReference type="Proteomes" id="UP000008672">
    <property type="component" value="Unassembled WGS sequence"/>
</dbReference>
<keyword evidence="4" id="KW-1185">Reference proteome</keyword>
<keyword evidence="1" id="KW-0175">Coiled coil</keyword>
<dbReference type="EMBL" id="AFYH01088141">
    <property type="status" value="NOT_ANNOTATED_CDS"/>
    <property type="molecule type" value="Genomic_DNA"/>
</dbReference>
<dbReference type="PANTHER" id="PTHR47225:SF1">
    <property type="entry name" value="EF-HAND CALCIUM-BINDING DOMAIN-CONTAINING PROTEIN 12"/>
    <property type="match status" value="1"/>
</dbReference>
<dbReference type="OMA" id="RVIAHCF"/>
<evidence type="ECO:0000256" key="1">
    <source>
        <dbReference type="SAM" id="Coils"/>
    </source>
</evidence>
<reference evidence="4" key="1">
    <citation type="submission" date="2011-08" db="EMBL/GenBank/DDBJ databases">
        <title>The draft genome of Latimeria chalumnae.</title>
        <authorList>
            <person name="Di Palma F."/>
            <person name="Alfoldi J."/>
            <person name="Johnson J."/>
            <person name="Berlin A."/>
            <person name="Gnerre S."/>
            <person name="Jaffe D."/>
            <person name="MacCallum I."/>
            <person name="Young S."/>
            <person name="Walker B.J."/>
            <person name="Lander E."/>
            <person name="Lindblad-Toh K."/>
        </authorList>
    </citation>
    <scope>NUCLEOTIDE SEQUENCE [LARGE SCALE GENOMIC DNA]</scope>
    <source>
        <strain evidence="4">Wild caught</strain>
    </source>
</reference>
<dbReference type="Ensembl" id="ENSLACT00000015523.1">
    <property type="protein sequence ID" value="ENSLACP00000015417.1"/>
    <property type="gene ID" value="ENSLACG00000013572.1"/>
</dbReference>
<dbReference type="InParanoid" id="H3B0J6"/>
<dbReference type="EMBL" id="AFYH01088143">
    <property type="status" value="NOT_ANNOTATED_CDS"/>
    <property type="molecule type" value="Genomic_DNA"/>
</dbReference>
<evidence type="ECO:0000313" key="3">
    <source>
        <dbReference type="Ensembl" id="ENSLACP00000015417.1"/>
    </source>
</evidence>
<name>H3B0J6_LATCH</name>
<sequence>DQLKQYKKRNLFQVLFYRVAARTFGAPKSRRRILIAPAMERAPGLAKIPSAAPEEPPEVEREGPPVPPKEEPRAPSPKAEFELGMEEEEVREYERYLAKRRELRRNLENLDDVLGWLRRKGDLSPLEAKELSRLQEQEARKGPQTQPALANQNCSCPPPMWSLPGGGPVGVLKSNSEDPMKRRLSVLFKWCSMCQWVGHLKKPVGQADFPVDEKQVEELIAAVSSEGSDCIHYKDLVKAQKVWKQETRKPTKTQLRGTKSGKEENQNESKKRPSLWCGMEPSSASCWTMKAELVDPSSTPGGEKQETLGSMRRNTPGRRSVFLTAPAADVDEMVKRDQERRPRAKKWADQRRWRRCVPELDLTKRSRLVQTGNPAVDSHCLPSTVPGKTGEKIDEYRMLCYQEYVKSLLLCQKYNIPLTQSLLEKALLYPGDRVLHASGRKLKIRQPGASLPSRSSFRTPNPVTSSEGVGAAQQGVPKTMMYRFVRIIDFYRSLFRRKRHTGKKTVMFLSTGKAVIRSKIDNWMTFEEFEVLTRCVSVYTEAHTHQLKT</sequence>
<dbReference type="AlphaFoldDB" id="H3B0J6"/>
<evidence type="ECO:0000313" key="4">
    <source>
        <dbReference type="Proteomes" id="UP000008672"/>
    </source>
</evidence>
<feature type="coiled-coil region" evidence="1">
    <location>
        <begin position="86"/>
        <end position="120"/>
    </location>
</feature>
<dbReference type="eggNOG" id="ENOG502QSZS">
    <property type="taxonomic scope" value="Eukaryota"/>
</dbReference>
<feature type="region of interest" description="Disordered" evidence="2">
    <location>
        <begin position="447"/>
        <end position="472"/>
    </location>
</feature>
<dbReference type="GeneTree" id="ENSGT00940000175089"/>
<reference evidence="3" key="3">
    <citation type="submission" date="2025-09" db="UniProtKB">
        <authorList>
            <consortium name="Ensembl"/>
        </authorList>
    </citation>
    <scope>IDENTIFICATION</scope>
</reference>
<feature type="region of interest" description="Disordered" evidence="2">
    <location>
        <begin position="294"/>
        <end position="316"/>
    </location>
</feature>
<dbReference type="HOGENOM" id="CLU_496579_0_0_1"/>
<dbReference type="EMBL" id="AFYH01088142">
    <property type="status" value="NOT_ANNOTATED_CDS"/>
    <property type="molecule type" value="Genomic_DNA"/>
</dbReference>
<accession>H3B0J6</accession>
<feature type="region of interest" description="Disordered" evidence="2">
    <location>
        <begin position="244"/>
        <end position="276"/>
    </location>
</feature>
<dbReference type="InterPro" id="IPR042847">
    <property type="entry name" value="EFC12"/>
</dbReference>
<reference evidence="3" key="2">
    <citation type="submission" date="2025-08" db="UniProtKB">
        <authorList>
            <consortium name="Ensembl"/>
        </authorList>
    </citation>
    <scope>IDENTIFICATION</scope>
</reference>
<dbReference type="FunCoup" id="H3B0J6">
    <property type="interactions" value="7"/>
</dbReference>
<feature type="compositionally biased region" description="Basic and acidic residues" evidence="2">
    <location>
        <begin position="260"/>
        <end position="271"/>
    </location>
</feature>
<feature type="compositionally biased region" description="Polar residues" evidence="2">
    <location>
        <begin position="452"/>
        <end position="467"/>
    </location>
</feature>
<dbReference type="PANTHER" id="PTHR47225">
    <property type="entry name" value="EF-HAND CALCIUM-BINDING DOMAIN-CONTAINING PROTEIN 12"/>
    <property type="match status" value="1"/>
</dbReference>
<organism evidence="3 4">
    <name type="scientific">Latimeria chalumnae</name>
    <name type="common">Coelacanth</name>
    <dbReference type="NCBI Taxonomy" id="7897"/>
    <lineage>
        <taxon>Eukaryota</taxon>
        <taxon>Metazoa</taxon>
        <taxon>Chordata</taxon>
        <taxon>Craniata</taxon>
        <taxon>Vertebrata</taxon>
        <taxon>Euteleostomi</taxon>
        <taxon>Coelacanthiformes</taxon>
        <taxon>Coelacanthidae</taxon>
        <taxon>Latimeria</taxon>
    </lineage>
</organism>
<proteinExistence type="predicted"/>
<evidence type="ECO:0000256" key="2">
    <source>
        <dbReference type="SAM" id="MobiDB-lite"/>
    </source>
</evidence>
<feature type="compositionally biased region" description="Basic and acidic residues" evidence="2">
    <location>
        <begin position="58"/>
        <end position="73"/>
    </location>
</feature>
<feature type="region of interest" description="Disordered" evidence="2">
    <location>
        <begin position="44"/>
        <end position="81"/>
    </location>
</feature>